<dbReference type="EMBL" id="OU466863">
    <property type="protein sequence ID" value="CAH2078306.1"/>
    <property type="molecule type" value="Genomic_DNA"/>
</dbReference>
<dbReference type="Pfam" id="PF00646">
    <property type="entry name" value="F-box"/>
    <property type="match status" value="1"/>
</dbReference>
<dbReference type="PANTHER" id="PTHR44259">
    <property type="entry name" value="OS07G0183000 PROTEIN-RELATED"/>
    <property type="match status" value="1"/>
</dbReference>
<evidence type="ECO:0000313" key="2">
    <source>
        <dbReference type="EMBL" id="CAH2078306.1"/>
    </source>
</evidence>
<feature type="domain" description="F-box" evidence="1">
    <location>
        <begin position="266"/>
        <end position="306"/>
    </location>
</feature>
<keyword evidence="3" id="KW-1185">Reference proteome</keyword>
<dbReference type="SUPFAM" id="SSF81383">
    <property type="entry name" value="F-box domain"/>
    <property type="match status" value="1"/>
</dbReference>
<dbReference type="InterPro" id="IPR050942">
    <property type="entry name" value="F-box_BR-signaling"/>
</dbReference>
<evidence type="ECO:0000313" key="3">
    <source>
        <dbReference type="Proteomes" id="UP000836841"/>
    </source>
</evidence>
<sequence length="618" mass="72461">MKMRKFPAVSGTRRNPHCWSNLPLDLMQMYCLLFNPENKEKIYKTQPLGVDLKDRTCVATCRSWLLMEPPFRGRERRFYIIDVVTRERINLPGVVIESDRLIYFLPVRSLRSPILWIDEKTKDYLVIRLVDDEALVCFKKGDDSWKQIPQLPFSCIYTCFHMVYKDHKLYCLNYDDLHIFDFSGGIPLQVSRISVHGYVKREKWFGIISCRNWGMNVVRRKNNVVVTVGGDVLIMASTASALAQSPPRKFPAVSGTRRNPHCWSNLPLDLMQMVFERLGFTDFERAKSVCSSWQSGSRQSQPKNQIPWMIIFTWHKNYCLLFNPEDKEELYKTQPLDDDGLEDRTCVATCRSWLLMEPPNGGRERRFYILDVLTRERINLPGIEIESDRLIYLLPVRRLWSPILWVDEKTKDYIVIGLVGDEALVCLKKGDDSWKQIPQLSFSSIYMCFHMVYKDHKLYCLNYDDLHIFDFSGDIPLQVSKISVHGYVKREKDLGIMRHRMPWGMEDKVVRRKNSVVVTVRGDVLIVRSKRRPQETWRFRIYKMDSSNGNNWEEIVSLGDEAIVLDLGVTVLRTWKESLVTPYTSVTNVMNSSYSISIQRRLNNHNNLFLRPIYSLML</sequence>
<dbReference type="AlphaFoldDB" id="A0AAU9T4Z5"/>
<dbReference type="Pfam" id="PF03478">
    <property type="entry name" value="Beta-prop_KIB1-4"/>
    <property type="match status" value="2"/>
</dbReference>
<dbReference type="InterPro" id="IPR005174">
    <property type="entry name" value="KIB1-4_b-propeller"/>
</dbReference>
<dbReference type="Proteomes" id="UP000836841">
    <property type="component" value="Chromosome 7"/>
</dbReference>
<dbReference type="SMART" id="SM00256">
    <property type="entry name" value="FBOX"/>
    <property type="match status" value="1"/>
</dbReference>
<dbReference type="Gene3D" id="1.20.1280.50">
    <property type="match status" value="1"/>
</dbReference>
<gene>
    <name evidence="2" type="ORF">TAV2_LOCUS24044</name>
</gene>
<dbReference type="InterPro" id="IPR001810">
    <property type="entry name" value="F-box_dom"/>
</dbReference>
<organism evidence="2 3">
    <name type="scientific">Thlaspi arvense</name>
    <name type="common">Field penny-cress</name>
    <dbReference type="NCBI Taxonomy" id="13288"/>
    <lineage>
        <taxon>Eukaryota</taxon>
        <taxon>Viridiplantae</taxon>
        <taxon>Streptophyta</taxon>
        <taxon>Embryophyta</taxon>
        <taxon>Tracheophyta</taxon>
        <taxon>Spermatophyta</taxon>
        <taxon>Magnoliopsida</taxon>
        <taxon>eudicotyledons</taxon>
        <taxon>Gunneridae</taxon>
        <taxon>Pentapetalae</taxon>
        <taxon>rosids</taxon>
        <taxon>malvids</taxon>
        <taxon>Brassicales</taxon>
        <taxon>Brassicaceae</taxon>
        <taxon>Thlaspideae</taxon>
        <taxon>Thlaspi</taxon>
    </lineage>
</organism>
<evidence type="ECO:0000259" key="1">
    <source>
        <dbReference type="SMART" id="SM00256"/>
    </source>
</evidence>
<proteinExistence type="predicted"/>
<protein>
    <recommendedName>
        <fullName evidence="1">F-box domain-containing protein</fullName>
    </recommendedName>
</protein>
<accession>A0AAU9T4Z5</accession>
<feature type="non-terminal residue" evidence="2">
    <location>
        <position position="1"/>
    </location>
</feature>
<dbReference type="InterPro" id="IPR036047">
    <property type="entry name" value="F-box-like_dom_sf"/>
</dbReference>
<reference evidence="2 3" key="1">
    <citation type="submission" date="2022-03" db="EMBL/GenBank/DDBJ databases">
        <authorList>
            <person name="Nunn A."/>
            <person name="Chopra R."/>
            <person name="Nunn A."/>
            <person name="Contreras Garrido A."/>
        </authorList>
    </citation>
    <scope>NUCLEOTIDE SEQUENCE [LARGE SCALE GENOMIC DNA]</scope>
</reference>
<dbReference type="PANTHER" id="PTHR44259:SF25">
    <property type="entry name" value="F-BOX DOMAIN-CONTAINING PROTEIN"/>
    <property type="match status" value="1"/>
</dbReference>
<name>A0AAU9T4Z5_THLAR</name>